<name>A0AA91EFI5_9GAMM</name>
<dbReference type="PANTHER" id="PTHR10429">
    <property type="entry name" value="DNA-3-METHYLADENINE GLYCOSYLASE"/>
    <property type="match status" value="1"/>
</dbReference>
<evidence type="ECO:0000256" key="4">
    <source>
        <dbReference type="ARBA" id="ARBA00023204"/>
    </source>
</evidence>
<evidence type="ECO:0000256" key="2">
    <source>
        <dbReference type="ARBA" id="ARBA00022763"/>
    </source>
</evidence>
<dbReference type="AlphaFoldDB" id="A0AA91EFI5"/>
<comment type="similarity">
    <text evidence="1">Belongs to the DNA glycosylase MPG family.</text>
</comment>
<dbReference type="Pfam" id="PF02245">
    <property type="entry name" value="Pur_DNA_glyco"/>
    <property type="match status" value="1"/>
</dbReference>
<dbReference type="SUPFAM" id="SSF50486">
    <property type="entry name" value="FMT C-terminal domain-like"/>
    <property type="match status" value="1"/>
</dbReference>
<evidence type="ECO:0000256" key="3">
    <source>
        <dbReference type="ARBA" id="ARBA00022801"/>
    </source>
</evidence>
<dbReference type="GO" id="GO:0003677">
    <property type="term" value="F:DNA binding"/>
    <property type="evidence" value="ECO:0007669"/>
    <property type="project" value="InterPro"/>
</dbReference>
<dbReference type="Proteomes" id="UP000078431">
    <property type="component" value="Unassembled WGS sequence"/>
</dbReference>
<dbReference type="EC" id="3.2.2.21" evidence="5"/>
<keyword evidence="5" id="KW-0326">Glycosidase</keyword>
<reference evidence="5 6" key="1">
    <citation type="submission" date="2016-04" db="EMBL/GenBank/DDBJ databases">
        <title>ATOL: Assembling a taxonomically balanced genome-scale reconstruction of the evolutionary history of the Enterobacteriaceae.</title>
        <authorList>
            <person name="Plunkett G.III."/>
            <person name="Neeno-Eckwall E.C."/>
            <person name="Glasner J.D."/>
            <person name="Perna N.T."/>
        </authorList>
    </citation>
    <scope>NUCLEOTIDE SEQUENCE [LARGE SCALE GENOMIC DNA]</scope>
    <source>
        <strain evidence="5 6">ATCC 12841</strain>
    </source>
</reference>
<dbReference type="Gene3D" id="3.10.300.10">
    <property type="entry name" value="Methylpurine-DNA glycosylase (MPG)"/>
    <property type="match status" value="1"/>
</dbReference>
<dbReference type="InterPro" id="IPR036995">
    <property type="entry name" value="MPG_sf"/>
</dbReference>
<gene>
    <name evidence="5" type="ORF">M993_01360</name>
</gene>
<evidence type="ECO:0000313" key="5">
    <source>
        <dbReference type="EMBL" id="OAT59866.1"/>
    </source>
</evidence>
<evidence type="ECO:0000313" key="6">
    <source>
        <dbReference type="Proteomes" id="UP000078431"/>
    </source>
</evidence>
<dbReference type="GO" id="GO:0003905">
    <property type="term" value="F:alkylbase DNA N-glycosylase activity"/>
    <property type="evidence" value="ECO:0007669"/>
    <property type="project" value="UniProtKB-EC"/>
</dbReference>
<comment type="caution">
    <text evidence="5">The sequence shown here is derived from an EMBL/GenBank/DDBJ whole genome shotgun (WGS) entry which is preliminary data.</text>
</comment>
<organism evidence="5 6">
    <name type="scientific">Obesumbacterium proteus ATCC 12841</name>
    <dbReference type="NCBI Taxonomy" id="1354268"/>
    <lineage>
        <taxon>Bacteria</taxon>
        <taxon>Pseudomonadati</taxon>
        <taxon>Pseudomonadota</taxon>
        <taxon>Gammaproteobacteria</taxon>
        <taxon>Enterobacterales</taxon>
        <taxon>Hafniaceae</taxon>
        <taxon>Obesumbacterium</taxon>
    </lineage>
</organism>
<keyword evidence="3 5" id="KW-0378">Hydrolase</keyword>
<dbReference type="EMBL" id="LXEX01000022">
    <property type="protein sequence ID" value="OAT59866.1"/>
    <property type="molecule type" value="Genomic_DNA"/>
</dbReference>
<keyword evidence="2" id="KW-0227">DNA damage</keyword>
<dbReference type="InterPro" id="IPR003180">
    <property type="entry name" value="MPG"/>
</dbReference>
<dbReference type="InterPro" id="IPR011034">
    <property type="entry name" value="Formyl_transferase-like_C_sf"/>
</dbReference>
<keyword evidence="6" id="KW-1185">Reference proteome</keyword>
<proteinExistence type="inferred from homology"/>
<dbReference type="GO" id="GO:0006284">
    <property type="term" value="P:base-excision repair"/>
    <property type="evidence" value="ECO:0007669"/>
    <property type="project" value="InterPro"/>
</dbReference>
<evidence type="ECO:0000256" key="1">
    <source>
        <dbReference type="ARBA" id="ARBA00009232"/>
    </source>
</evidence>
<dbReference type="PANTHER" id="PTHR10429:SF0">
    <property type="entry name" value="DNA-3-METHYLADENINE GLYCOSYLASE"/>
    <property type="match status" value="1"/>
</dbReference>
<protein>
    <submittedName>
        <fullName evidence="5">3-methyladenine DNA glycosylase II</fullName>
        <ecNumber evidence="5">3.2.2.21</ecNumber>
    </submittedName>
</protein>
<keyword evidence="4" id="KW-0234">DNA repair</keyword>
<sequence length="71" mass="8022">MKNISNGPGKLCRALAVDRSFDYASLLGDQLYICEQIGGHKKQVEKIVASKRIGIDYAEEAVDFLWRFTDE</sequence>
<accession>A0AA91EFI5</accession>